<feature type="domain" description="HPr kinase/phosphorylase C-terminal" evidence="1">
    <location>
        <begin position="2"/>
        <end position="62"/>
    </location>
</feature>
<evidence type="ECO:0000259" key="1">
    <source>
        <dbReference type="Pfam" id="PF07475"/>
    </source>
</evidence>
<dbReference type="Pfam" id="PF07475">
    <property type="entry name" value="Hpr_kinase_C"/>
    <property type="match status" value="1"/>
</dbReference>
<dbReference type="InterPro" id="IPR011104">
    <property type="entry name" value="Hpr_kin/Pase_C"/>
</dbReference>
<evidence type="ECO:0000313" key="2">
    <source>
        <dbReference type="EMBL" id="MBN1574856.1"/>
    </source>
</evidence>
<evidence type="ECO:0000313" key="3">
    <source>
        <dbReference type="Proteomes" id="UP000809273"/>
    </source>
</evidence>
<dbReference type="PANTHER" id="PTHR30305:SF1">
    <property type="entry name" value="HPR KINASE_PHOSPHORYLASE"/>
    <property type="match status" value="1"/>
</dbReference>
<dbReference type="Gene3D" id="3.40.50.300">
    <property type="entry name" value="P-loop containing nucleotide triphosphate hydrolases"/>
    <property type="match status" value="1"/>
</dbReference>
<reference evidence="2" key="1">
    <citation type="journal article" date="2021" name="Environ. Microbiol.">
        <title>Genomic characterization of three novel Desulfobacterota classes expand the metabolic and phylogenetic diversity of the phylum.</title>
        <authorList>
            <person name="Murphy C.L."/>
            <person name="Biggerstaff J."/>
            <person name="Eichhorn A."/>
            <person name="Ewing E."/>
            <person name="Shahan R."/>
            <person name="Soriano D."/>
            <person name="Stewart S."/>
            <person name="VanMol K."/>
            <person name="Walker R."/>
            <person name="Walters P."/>
            <person name="Elshahed M.S."/>
            <person name="Youssef N.H."/>
        </authorList>
    </citation>
    <scope>NUCLEOTIDE SEQUENCE</scope>
    <source>
        <strain evidence="2">Zod_Metabat.24</strain>
    </source>
</reference>
<dbReference type="AlphaFoldDB" id="A0A9D8KLZ1"/>
<dbReference type="Proteomes" id="UP000809273">
    <property type="component" value="Unassembled WGS sequence"/>
</dbReference>
<accession>A0A9D8KLZ1</accession>
<proteinExistence type="predicted"/>
<dbReference type="GO" id="GO:0000155">
    <property type="term" value="F:phosphorelay sensor kinase activity"/>
    <property type="evidence" value="ECO:0007669"/>
    <property type="project" value="InterPro"/>
</dbReference>
<comment type="caution">
    <text evidence="2">The sequence shown here is derived from an EMBL/GenBank/DDBJ whole genome shotgun (WGS) entry which is preliminary data.</text>
</comment>
<protein>
    <recommendedName>
        <fullName evidence="1">HPr kinase/phosphorylase C-terminal domain-containing protein</fullName>
    </recommendedName>
</protein>
<dbReference type="InterPro" id="IPR025662">
    <property type="entry name" value="Sigma_54_int_dom_ATP-bd_1"/>
</dbReference>
<dbReference type="GO" id="GO:0006109">
    <property type="term" value="P:regulation of carbohydrate metabolic process"/>
    <property type="evidence" value="ECO:0007669"/>
    <property type="project" value="InterPro"/>
</dbReference>
<reference evidence="2" key="2">
    <citation type="submission" date="2021-01" db="EMBL/GenBank/DDBJ databases">
        <authorList>
            <person name="Hahn C.R."/>
            <person name="Youssef N.H."/>
            <person name="Elshahed M."/>
        </authorList>
    </citation>
    <scope>NUCLEOTIDE SEQUENCE</scope>
    <source>
        <strain evidence="2">Zod_Metabat.24</strain>
    </source>
</reference>
<dbReference type="EMBL" id="JAFGIX010000090">
    <property type="protein sequence ID" value="MBN1574856.1"/>
    <property type="molecule type" value="Genomic_DNA"/>
</dbReference>
<name>A0A9D8KLZ1_9DELT</name>
<gene>
    <name evidence="2" type="ORF">JW984_16795</name>
</gene>
<dbReference type="InterPro" id="IPR027417">
    <property type="entry name" value="P-loop_NTPase"/>
</dbReference>
<dbReference type="GO" id="GO:0005524">
    <property type="term" value="F:ATP binding"/>
    <property type="evidence" value="ECO:0007669"/>
    <property type="project" value="InterPro"/>
</dbReference>
<dbReference type="PROSITE" id="PS00675">
    <property type="entry name" value="SIGMA54_INTERACT_1"/>
    <property type="match status" value="1"/>
</dbReference>
<dbReference type="CDD" id="cd01918">
    <property type="entry name" value="HprK_C"/>
    <property type="match status" value="1"/>
</dbReference>
<dbReference type="PANTHER" id="PTHR30305">
    <property type="entry name" value="PROTEIN YJDM-RELATED"/>
    <property type="match status" value="1"/>
</dbReference>
<sequence length="193" mass="20229">MERTILHGTLVRIMTRGVLLLGDSGSGKSLFALSLLYDGGRLVSDDVVEVFRRGVDLFGRTPGSRKVDGKVGRSSGGGGQLKDTRGLLEVRGVGIVDIGRVLGPSFVIEKSKIDLAVRLGVPKGALGADGNSEDTRGCFGVNAGEFELLGVSVPEISFSETIDPKRLVTAITDFILCGSQNSAVLKELLGNNG</sequence>
<dbReference type="SUPFAM" id="SSF53795">
    <property type="entry name" value="PEP carboxykinase-like"/>
    <property type="match status" value="1"/>
</dbReference>
<organism evidence="2 3">
    <name type="scientific">Candidatus Zymogenus saltonus</name>
    <dbReference type="NCBI Taxonomy" id="2844893"/>
    <lineage>
        <taxon>Bacteria</taxon>
        <taxon>Deltaproteobacteria</taxon>
        <taxon>Candidatus Zymogenia</taxon>
        <taxon>Candidatus Zymogeniales</taxon>
        <taxon>Candidatus Zymogenaceae</taxon>
        <taxon>Candidatus Zymogenus</taxon>
    </lineage>
</organism>